<accession>A0ABC8RSU5</accession>
<comment type="caution">
    <text evidence="2">The sequence shown here is derived from an EMBL/GenBank/DDBJ whole genome shotgun (WGS) entry which is preliminary data.</text>
</comment>
<organism evidence="2 3">
    <name type="scientific">Ilex paraguariensis</name>
    <name type="common">yerba mate</name>
    <dbReference type="NCBI Taxonomy" id="185542"/>
    <lineage>
        <taxon>Eukaryota</taxon>
        <taxon>Viridiplantae</taxon>
        <taxon>Streptophyta</taxon>
        <taxon>Embryophyta</taxon>
        <taxon>Tracheophyta</taxon>
        <taxon>Spermatophyta</taxon>
        <taxon>Magnoliopsida</taxon>
        <taxon>eudicotyledons</taxon>
        <taxon>Gunneridae</taxon>
        <taxon>Pentapetalae</taxon>
        <taxon>asterids</taxon>
        <taxon>campanulids</taxon>
        <taxon>Aquifoliales</taxon>
        <taxon>Aquifoliaceae</taxon>
        <taxon>Ilex</taxon>
    </lineage>
</organism>
<evidence type="ECO:0000313" key="2">
    <source>
        <dbReference type="EMBL" id="CAK9148055.1"/>
    </source>
</evidence>
<proteinExistence type="predicted"/>
<feature type="region of interest" description="Disordered" evidence="1">
    <location>
        <begin position="184"/>
        <end position="209"/>
    </location>
</feature>
<dbReference type="Proteomes" id="UP001642360">
    <property type="component" value="Unassembled WGS sequence"/>
</dbReference>
<gene>
    <name evidence="2" type="ORF">ILEXP_LOCUS15986</name>
</gene>
<dbReference type="AlphaFoldDB" id="A0ABC8RSU5"/>
<feature type="compositionally biased region" description="Polar residues" evidence="1">
    <location>
        <begin position="187"/>
        <end position="209"/>
    </location>
</feature>
<evidence type="ECO:0000256" key="1">
    <source>
        <dbReference type="SAM" id="MobiDB-lite"/>
    </source>
</evidence>
<dbReference type="EMBL" id="CAUOFW020001725">
    <property type="protein sequence ID" value="CAK9148055.1"/>
    <property type="molecule type" value="Genomic_DNA"/>
</dbReference>
<reference evidence="2 3" key="1">
    <citation type="submission" date="2024-02" db="EMBL/GenBank/DDBJ databases">
        <authorList>
            <person name="Vignale AGUSTIN F."/>
            <person name="Sosa J E."/>
            <person name="Modenutti C."/>
        </authorList>
    </citation>
    <scope>NUCLEOTIDE SEQUENCE [LARGE SCALE GENOMIC DNA]</scope>
</reference>
<sequence length="209" mass="22515">MMNCRKKVKGEGVIASGKAKEPLPDKGKAVVEGEVGKVKDDAFGWKVVERHGEDENTYGVLNDILTKEYEEFFGVQRHGNTGRPITAILDEDPKKVGSVAHSFPDNLVKNGGIEGIEVCDGEIEAVCSVKSVENSSPVCIVNGSPSKGSSFLLEHGFVKKKGNRFVVDDDGGILCQKKTPDKGYFSDQDSSSGGRNAVDTNYSLSMEDL</sequence>
<keyword evidence="3" id="KW-1185">Reference proteome</keyword>
<name>A0ABC8RSU5_9AQUA</name>
<protein>
    <submittedName>
        <fullName evidence="2">Uncharacterized protein</fullName>
    </submittedName>
</protein>
<evidence type="ECO:0000313" key="3">
    <source>
        <dbReference type="Proteomes" id="UP001642360"/>
    </source>
</evidence>